<evidence type="ECO:0000256" key="1">
    <source>
        <dbReference type="SAM" id="Coils"/>
    </source>
</evidence>
<feature type="coiled-coil region" evidence="1">
    <location>
        <begin position="36"/>
        <end position="63"/>
    </location>
</feature>
<keyword evidence="1" id="KW-0175">Coiled coil</keyword>
<sequence>MMNQSEEAYPTIELDFVQETIKRYIAKHPHSAREIALQLLAQLKEQRQKQHELEQKYDELLASYLNVNDAYLDTLRLLNDRTVIESEPNII</sequence>
<gene>
    <name evidence="2" type="ORF">H1P_1710008</name>
</gene>
<evidence type="ECO:0000313" key="3">
    <source>
        <dbReference type="Proteomes" id="UP000320055"/>
    </source>
</evidence>
<proteinExistence type="predicted"/>
<dbReference type="EMBL" id="CAACVJ010000081">
    <property type="protein sequence ID" value="VEP12916.1"/>
    <property type="molecule type" value="Genomic_DNA"/>
</dbReference>
<dbReference type="RefSeq" id="WP_222427157.1">
    <property type="nucleotide sequence ID" value="NZ_LR213922.1"/>
</dbReference>
<organism evidence="2 3">
    <name type="scientific">Hyella patelloides LEGE 07179</name>
    <dbReference type="NCBI Taxonomy" id="945734"/>
    <lineage>
        <taxon>Bacteria</taxon>
        <taxon>Bacillati</taxon>
        <taxon>Cyanobacteriota</taxon>
        <taxon>Cyanophyceae</taxon>
        <taxon>Pleurocapsales</taxon>
        <taxon>Hyellaceae</taxon>
        <taxon>Hyella</taxon>
    </lineage>
</organism>
<dbReference type="AlphaFoldDB" id="A0A563VN82"/>
<dbReference type="Proteomes" id="UP000320055">
    <property type="component" value="Unassembled WGS sequence"/>
</dbReference>
<reference evidence="2 3" key="1">
    <citation type="submission" date="2019-01" db="EMBL/GenBank/DDBJ databases">
        <authorList>
            <person name="Brito A."/>
        </authorList>
    </citation>
    <scope>NUCLEOTIDE SEQUENCE [LARGE SCALE GENOMIC DNA]</scope>
    <source>
        <strain evidence="2">1</strain>
    </source>
</reference>
<protein>
    <submittedName>
        <fullName evidence="2">Uncharacterized protein</fullName>
    </submittedName>
</protein>
<name>A0A563VN82_9CYAN</name>
<evidence type="ECO:0000313" key="2">
    <source>
        <dbReference type="EMBL" id="VEP12916.1"/>
    </source>
</evidence>
<keyword evidence="3" id="KW-1185">Reference proteome</keyword>
<accession>A0A563VN82</accession>